<dbReference type="AlphaFoldDB" id="A0AAV9VGG3"/>
<dbReference type="Gene3D" id="2.40.70.10">
    <property type="entry name" value="Acid Proteases"/>
    <property type="match status" value="1"/>
</dbReference>
<protein>
    <submittedName>
        <fullName evidence="1">Uncharacterized protein</fullName>
    </submittedName>
</protein>
<organism evidence="1 2">
    <name type="scientific">Orbilia blumenaviensis</name>
    <dbReference type="NCBI Taxonomy" id="1796055"/>
    <lineage>
        <taxon>Eukaryota</taxon>
        <taxon>Fungi</taxon>
        <taxon>Dikarya</taxon>
        <taxon>Ascomycota</taxon>
        <taxon>Pezizomycotina</taxon>
        <taxon>Orbiliomycetes</taxon>
        <taxon>Orbiliales</taxon>
        <taxon>Orbiliaceae</taxon>
        <taxon>Orbilia</taxon>
    </lineage>
</organism>
<proteinExistence type="predicted"/>
<accession>A0AAV9VGG3</accession>
<reference evidence="1 2" key="1">
    <citation type="submission" date="2019-10" db="EMBL/GenBank/DDBJ databases">
        <authorList>
            <person name="Palmer J.M."/>
        </authorList>
    </citation>
    <scope>NUCLEOTIDE SEQUENCE [LARGE SCALE GENOMIC DNA]</scope>
    <source>
        <strain evidence="1 2">TWF730</strain>
    </source>
</reference>
<sequence>MPPKKSKDEEGPRFCKLFRPRVTRNLLLQSEGVMKRIRYTRVQHGKLLNLEADELLLDNLDWGSRTRGGEGTGKAPCSVCRVPSNLLGRLGSREKLEMEIRGAQRDLRNAKQDYLKRLDRLVGSQHGIITKDVMKKTGWQNNMEPSDMQFVVGDGIKWSPLGKVCNWKCWVGNRLYGFNVYIVNTAAFDLLLGMKFYHFTASAMLIPWRQINMTHPWDQTIMC</sequence>
<dbReference type="Proteomes" id="UP001373714">
    <property type="component" value="Unassembled WGS sequence"/>
</dbReference>
<gene>
    <name evidence="1" type="ORF">TWF730_006371</name>
</gene>
<evidence type="ECO:0000313" key="2">
    <source>
        <dbReference type="Proteomes" id="UP001373714"/>
    </source>
</evidence>
<dbReference type="InterPro" id="IPR021109">
    <property type="entry name" value="Peptidase_aspartic_dom_sf"/>
</dbReference>
<dbReference type="CDD" id="cd00303">
    <property type="entry name" value="retropepsin_like"/>
    <property type="match status" value="1"/>
</dbReference>
<dbReference type="EMBL" id="JAVHNS010000003">
    <property type="protein sequence ID" value="KAK6360221.1"/>
    <property type="molecule type" value="Genomic_DNA"/>
</dbReference>
<comment type="caution">
    <text evidence="1">The sequence shown here is derived from an EMBL/GenBank/DDBJ whole genome shotgun (WGS) entry which is preliminary data.</text>
</comment>
<evidence type="ECO:0000313" key="1">
    <source>
        <dbReference type="EMBL" id="KAK6360221.1"/>
    </source>
</evidence>
<name>A0AAV9VGG3_9PEZI</name>
<keyword evidence="2" id="KW-1185">Reference proteome</keyword>